<keyword evidence="2" id="KW-1185">Reference proteome</keyword>
<dbReference type="GO" id="GO:0003824">
    <property type="term" value="F:catalytic activity"/>
    <property type="evidence" value="ECO:0007669"/>
    <property type="project" value="UniProtKB-ARBA"/>
</dbReference>
<organism evidence="1 2">
    <name type="scientific">Reticulomyxa filosa</name>
    <dbReference type="NCBI Taxonomy" id="46433"/>
    <lineage>
        <taxon>Eukaryota</taxon>
        <taxon>Sar</taxon>
        <taxon>Rhizaria</taxon>
        <taxon>Retaria</taxon>
        <taxon>Foraminifera</taxon>
        <taxon>Monothalamids</taxon>
        <taxon>Reticulomyxidae</taxon>
        <taxon>Reticulomyxa</taxon>
    </lineage>
</organism>
<name>X6MH55_RETFI</name>
<reference evidence="1 2" key="1">
    <citation type="journal article" date="2013" name="Curr. Biol.">
        <title>The Genome of the Foraminiferan Reticulomyxa filosa.</title>
        <authorList>
            <person name="Glockner G."/>
            <person name="Hulsmann N."/>
            <person name="Schleicher M."/>
            <person name="Noegel A.A."/>
            <person name="Eichinger L."/>
            <person name="Gallinger C."/>
            <person name="Pawlowski J."/>
            <person name="Sierra R."/>
            <person name="Euteneuer U."/>
            <person name="Pillet L."/>
            <person name="Moustafa A."/>
            <person name="Platzer M."/>
            <person name="Groth M."/>
            <person name="Szafranski K."/>
            <person name="Schliwa M."/>
        </authorList>
    </citation>
    <scope>NUCLEOTIDE SEQUENCE [LARGE SCALE GENOMIC DNA]</scope>
</reference>
<proteinExistence type="predicted"/>
<accession>X6MH55</accession>
<evidence type="ECO:0000313" key="2">
    <source>
        <dbReference type="Proteomes" id="UP000023152"/>
    </source>
</evidence>
<dbReference type="Pfam" id="PF13332">
    <property type="entry name" value="Fil_haemagg_2"/>
    <property type="match status" value="1"/>
</dbReference>
<dbReference type="InterPro" id="IPR025157">
    <property type="entry name" value="Hemagglutinin_rpt"/>
</dbReference>
<dbReference type="AlphaFoldDB" id="X6MH55"/>
<comment type="caution">
    <text evidence="1">The sequence shown here is derived from an EMBL/GenBank/DDBJ whole genome shotgun (WGS) entry which is preliminary data.</text>
</comment>
<feature type="non-terminal residue" evidence="1">
    <location>
        <position position="496"/>
    </location>
</feature>
<gene>
    <name evidence="1" type="ORF">RFI_24394</name>
</gene>
<protein>
    <submittedName>
        <fullName evidence="1">Uncharacterized protein</fullName>
    </submittedName>
</protein>
<sequence>MYTCMCVVSKKDPQQKIGNNLLVANNASIKIFKSSFDVNNDTDVFGSLFLFGSRMKANNLNIHNGGKGKLANSNLELGNNAEVKGELNTKDSSVNVKNNMTISGRMMAENLVMSVKNSFTILSSGVLDASGNTTIESRKVSHNGAIHVRKDATLQMKAKASFFSSYHSIMKGREGKISIEGSTVDVNSYGNVRDLHLKGDNIVGVDDFLYGSDKKQRLKVSNNIALEKNVGSFDITQALSRDCGISLIAPMINVSNNIYSAKNVMLKSTSEVIKIINSKVDGQNTILDSAKAIEAAGSEVYGRENLMMKAVGDIVNKCTEANVGNKKKWKKGKFSAGKSMTIESKEGSIVNDASDLKCENGDIRIKSKLGVQFLARTHTYMSEKSEDKTILRSTTTTKTKTSFAACDVTAGGNILIKTEGDFKSVGTEFKAGNEFLADVKGEASLAGLVLSESEEKTESCIIRSKSLKTTGVKFENGGNLDITAENAIFERQILNN</sequence>
<dbReference type="EMBL" id="ASPP01020921">
    <property type="protein sequence ID" value="ETO12981.1"/>
    <property type="molecule type" value="Genomic_DNA"/>
</dbReference>
<evidence type="ECO:0000313" key="1">
    <source>
        <dbReference type="EMBL" id="ETO12981.1"/>
    </source>
</evidence>
<dbReference type="Proteomes" id="UP000023152">
    <property type="component" value="Unassembled WGS sequence"/>
</dbReference>